<keyword evidence="1" id="KW-0175">Coiled coil</keyword>
<dbReference type="AlphaFoldDB" id="A0A9N9ZYT3"/>
<name>A0A9N9ZYT3_BEMTA</name>
<dbReference type="SMART" id="SM00343">
    <property type="entry name" value="ZnF_C2HC"/>
    <property type="match status" value="2"/>
</dbReference>
<dbReference type="InterPro" id="IPR001878">
    <property type="entry name" value="Znf_CCHC"/>
</dbReference>
<feature type="coiled-coil region" evidence="1">
    <location>
        <begin position="249"/>
        <end position="308"/>
    </location>
</feature>
<feature type="compositionally biased region" description="Polar residues" evidence="2">
    <location>
        <begin position="38"/>
        <end position="52"/>
    </location>
</feature>
<sequence length="648" mass="74548">MADKETSSISPSPQSRSTTEEESVIITESQLLEDKQHTTQASIELTRSSSTQELKKLGEEGQKISNYLDTKEKQLEDLLKYNKKNEAIMKKSKEILNNEHGKIGTKKRNDAQKSLDLEKKSAKMIEDDIEARRNEIEFFKDLRTNIMGATTLHSSTDDNIYCGSQVSRFLNDVGDPKKQIEEMELEEGSNKKRRSEDLDLTFSDTEINQTENKKRRNPGRRSSTLKAKDNDVPTREEILYVESSWETLAKMIEKMKEGLEKEVKKLEEIIIQQREKENRGTRELKDRVIQLEKENKILKNEVKNLFDEKTKTITEEMMKVSKKVDNYKIEGSRTKQEIPKFGPKPMYTEIVQRSTEEGLKLTRKNRPEGQKTVLLKSNDPVAKGDTLQNEMTEAITSEDMKNIKVISTEVTRSRGSLKMKYIAENEEDNNKWKEVVTRKMKSSGKKLDIEVIELKQTTGIIRLEPIDENVSEEQFCNMIADELKDQNVLIEKIKENIKIIKKSRIPYKKGKSLYYCRINDAPLAELIISRELFAFGIRGTCKATETILVTPCTLCGDYSHGKNFCPNKTENMKPICFRCGAQDHIRSACKNPPRCVVCEKKKIKDTKHMVGELKCPTYIKTLNIKLLAFGYNPVELKKDENETPNNGN</sequence>
<evidence type="ECO:0000313" key="4">
    <source>
        <dbReference type="EMBL" id="CAH0382483.1"/>
    </source>
</evidence>
<feature type="region of interest" description="Disordered" evidence="2">
    <location>
        <begin position="184"/>
        <end position="231"/>
    </location>
</feature>
<feature type="region of interest" description="Disordered" evidence="2">
    <location>
        <begin position="1"/>
        <end position="54"/>
    </location>
</feature>
<evidence type="ECO:0000313" key="5">
    <source>
        <dbReference type="Proteomes" id="UP001152759"/>
    </source>
</evidence>
<dbReference type="Proteomes" id="UP001152759">
    <property type="component" value="Chromosome 1"/>
</dbReference>
<accession>A0A9N9ZYT3</accession>
<organism evidence="4 5">
    <name type="scientific">Bemisia tabaci</name>
    <name type="common">Sweetpotato whitefly</name>
    <name type="synonym">Aleurodes tabaci</name>
    <dbReference type="NCBI Taxonomy" id="7038"/>
    <lineage>
        <taxon>Eukaryota</taxon>
        <taxon>Metazoa</taxon>
        <taxon>Ecdysozoa</taxon>
        <taxon>Arthropoda</taxon>
        <taxon>Hexapoda</taxon>
        <taxon>Insecta</taxon>
        <taxon>Pterygota</taxon>
        <taxon>Neoptera</taxon>
        <taxon>Paraneoptera</taxon>
        <taxon>Hemiptera</taxon>
        <taxon>Sternorrhyncha</taxon>
        <taxon>Aleyrodoidea</taxon>
        <taxon>Aleyrodidae</taxon>
        <taxon>Aleyrodinae</taxon>
        <taxon>Bemisia</taxon>
    </lineage>
</organism>
<feature type="compositionally biased region" description="Basic and acidic residues" evidence="2">
    <location>
        <begin position="188"/>
        <end position="197"/>
    </location>
</feature>
<dbReference type="GO" id="GO:0008270">
    <property type="term" value="F:zinc ion binding"/>
    <property type="evidence" value="ECO:0007669"/>
    <property type="project" value="InterPro"/>
</dbReference>
<evidence type="ECO:0000256" key="2">
    <source>
        <dbReference type="SAM" id="MobiDB-lite"/>
    </source>
</evidence>
<evidence type="ECO:0000259" key="3">
    <source>
        <dbReference type="SMART" id="SM00343"/>
    </source>
</evidence>
<proteinExistence type="predicted"/>
<feature type="domain" description="CCHC-type" evidence="3">
    <location>
        <begin position="575"/>
        <end position="591"/>
    </location>
</feature>
<evidence type="ECO:0000256" key="1">
    <source>
        <dbReference type="SAM" id="Coils"/>
    </source>
</evidence>
<feature type="domain" description="CCHC-type" evidence="3">
    <location>
        <begin position="551"/>
        <end position="567"/>
    </location>
</feature>
<feature type="compositionally biased region" description="Low complexity" evidence="2">
    <location>
        <begin position="7"/>
        <end position="17"/>
    </location>
</feature>
<protein>
    <recommendedName>
        <fullName evidence="3">CCHC-type domain-containing protein</fullName>
    </recommendedName>
</protein>
<dbReference type="GO" id="GO:0003676">
    <property type="term" value="F:nucleic acid binding"/>
    <property type="evidence" value="ECO:0007669"/>
    <property type="project" value="InterPro"/>
</dbReference>
<gene>
    <name evidence="4" type="ORF">BEMITA_LOCUS2021</name>
</gene>
<dbReference type="EMBL" id="OU963862">
    <property type="protein sequence ID" value="CAH0382483.1"/>
    <property type="molecule type" value="Genomic_DNA"/>
</dbReference>
<reference evidence="4" key="1">
    <citation type="submission" date="2021-12" db="EMBL/GenBank/DDBJ databases">
        <authorList>
            <person name="King R."/>
        </authorList>
    </citation>
    <scope>NUCLEOTIDE SEQUENCE</scope>
</reference>
<keyword evidence="5" id="KW-1185">Reference proteome</keyword>